<protein>
    <submittedName>
        <fullName evidence="1">Uncharacterized protein</fullName>
    </submittedName>
</protein>
<reference evidence="1" key="1">
    <citation type="journal article" date="2021" name="New Phytol.">
        <title>Evolutionary innovations through gain and loss of genes in the ectomycorrhizal Boletales.</title>
        <authorList>
            <person name="Wu G."/>
            <person name="Miyauchi S."/>
            <person name="Morin E."/>
            <person name="Kuo A."/>
            <person name="Drula E."/>
            <person name="Varga T."/>
            <person name="Kohler A."/>
            <person name="Feng B."/>
            <person name="Cao Y."/>
            <person name="Lipzen A."/>
            <person name="Daum C."/>
            <person name="Hundley H."/>
            <person name="Pangilinan J."/>
            <person name="Johnson J."/>
            <person name="Barry K."/>
            <person name="LaButti K."/>
            <person name="Ng V."/>
            <person name="Ahrendt S."/>
            <person name="Min B."/>
            <person name="Choi I.G."/>
            <person name="Park H."/>
            <person name="Plett J.M."/>
            <person name="Magnuson J."/>
            <person name="Spatafora J.W."/>
            <person name="Nagy L.G."/>
            <person name="Henrissat B."/>
            <person name="Grigoriev I.V."/>
            <person name="Yang Z.L."/>
            <person name="Xu J."/>
            <person name="Martin F.M."/>
        </authorList>
    </citation>
    <scope>NUCLEOTIDE SEQUENCE</scope>
    <source>
        <strain evidence="1">ATCC 28755</strain>
    </source>
</reference>
<proteinExistence type="predicted"/>
<feature type="non-terminal residue" evidence="1">
    <location>
        <position position="153"/>
    </location>
</feature>
<name>A0ACB7ZVQ4_9AGAM</name>
<dbReference type="Proteomes" id="UP000790377">
    <property type="component" value="Unassembled WGS sequence"/>
</dbReference>
<sequence length="153" mass="16813">CKWCGEDSTRIQGRDNNLVNHLIDHQRCPNCPAENRQDARVFLAGKSLANPSIAQPAVIAPGITASIASSSTSAQSVTSSTSTVIARKRQRNGTIQGYIDHALSSAQQTTANVKLLRFLIHANIAFRATENPYFRQFLNEIRPSYTAPSRYVI</sequence>
<organism evidence="1 2">
    <name type="scientific">Hygrophoropsis aurantiaca</name>
    <dbReference type="NCBI Taxonomy" id="72124"/>
    <lineage>
        <taxon>Eukaryota</taxon>
        <taxon>Fungi</taxon>
        <taxon>Dikarya</taxon>
        <taxon>Basidiomycota</taxon>
        <taxon>Agaricomycotina</taxon>
        <taxon>Agaricomycetes</taxon>
        <taxon>Agaricomycetidae</taxon>
        <taxon>Boletales</taxon>
        <taxon>Coniophorineae</taxon>
        <taxon>Hygrophoropsidaceae</taxon>
        <taxon>Hygrophoropsis</taxon>
    </lineage>
</organism>
<gene>
    <name evidence="1" type="ORF">BJ138DRAFT_984466</name>
</gene>
<evidence type="ECO:0000313" key="2">
    <source>
        <dbReference type="Proteomes" id="UP000790377"/>
    </source>
</evidence>
<dbReference type="EMBL" id="MU268355">
    <property type="protein sequence ID" value="KAH7904807.1"/>
    <property type="molecule type" value="Genomic_DNA"/>
</dbReference>
<evidence type="ECO:0000313" key="1">
    <source>
        <dbReference type="EMBL" id="KAH7904807.1"/>
    </source>
</evidence>
<feature type="non-terminal residue" evidence="1">
    <location>
        <position position="1"/>
    </location>
</feature>
<accession>A0ACB7ZVQ4</accession>
<keyword evidence="2" id="KW-1185">Reference proteome</keyword>
<comment type="caution">
    <text evidence="1">The sequence shown here is derived from an EMBL/GenBank/DDBJ whole genome shotgun (WGS) entry which is preliminary data.</text>
</comment>